<dbReference type="RefSeq" id="WP_235904701.1">
    <property type="nucleotide sequence ID" value="NZ_BKCG01000006.1"/>
</dbReference>
<dbReference type="Proteomes" id="UP000326509">
    <property type="component" value="Unassembled WGS sequence"/>
</dbReference>
<accession>A0A5J4J067</accession>
<evidence type="ECO:0000313" key="2">
    <source>
        <dbReference type="Proteomes" id="UP000326509"/>
    </source>
</evidence>
<evidence type="ECO:0000313" key="1">
    <source>
        <dbReference type="EMBL" id="GER60192.1"/>
    </source>
</evidence>
<dbReference type="EMBL" id="BKCG01000006">
    <property type="protein sequence ID" value="GER60192.1"/>
    <property type="molecule type" value="Genomic_DNA"/>
</dbReference>
<reference evidence="1 2" key="1">
    <citation type="submission" date="2019-08" db="EMBL/GenBank/DDBJ databases">
        <title>Draft genome sequence of Ulvibacter marinus type strain NBRC 109484.</title>
        <authorList>
            <person name="Kawano K."/>
            <person name="Ushijima N."/>
            <person name="Kihara M."/>
            <person name="Itoh H."/>
        </authorList>
    </citation>
    <scope>NUCLEOTIDE SEQUENCE [LARGE SCALE GENOMIC DNA]</scope>
    <source>
        <strain evidence="1 2">NBRC 109484</strain>
    </source>
</reference>
<sequence length="290" mass="33008">MRLLIIALFSITFASCQQDFGKLKIIASLPDSFTEISGIELMTGDNNLLWMITDGGNAASVYTYNIQKKKIGAEYKINKATNIDWEDLTSDSNGNLYIGDFGNNKSKREDLKIYKINNIKNAKPDQNATSEINFTLSDQTEFPPKKKNLNYDIEAFFHANNNLYLFTRNRSKDFDGTTKMYKLPATPGTHVAELVASYKTCNDNKECQITGAAYHKQSKTIALLSYNKIWIIKDFKQDNYLSGNIKEIELGHKSQKESITFKNETTLYFADERNGPDGGNLYEFDFTNEF</sequence>
<dbReference type="SUPFAM" id="SSF101898">
    <property type="entry name" value="NHL repeat"/>
    <property type="match status" value="1"/>
</dbReference>
<proteinExistence type="predicted"/>
<keyword evidence="2" id="KW-1185">Reference proteome</keyword>
<dbReference type="AlphaFoldDB" id="A0A5J4J067"/>
<gene>
    <name evidence="1" type="ORF">ULMA_23000</name>
</gene>
<protein>
    <submittedName>
        <fullName evidence="1">Uncharacterized protein</fullName>
    </submittedName>
</protein>
<name>A0A5J4J067_9FLAO</name>
<organism evidence="1 2">
    <name type="scientific">Patiriisocius marinus</name>
    <dbReference type="NCBI Taxonomy" id="1397112"/>
    <lineage>
        <taxon>Bacteria</taxon>
        <taxon>Pseudomonadati</taxon>
        <taxon>Bacteroidota</taxon>
        <taxon>Flavobacteriia</taxon>
        <taxon>Flavobacteriales</taxon>
        <taxon>Flavobacteriaceae</taxon>
        <taxon>Patiriisocius</taxon>
    </lineage>
</organism>
<comment type="caution">
    <text evidence="1">The sequence shown here is derived from an EMBL/GenBank/DDBJ whole genome shotgun (WGS) entry which is preliminary data.</text>
</comment>
<dbReference type="PROSITE" id="PS51257">
    <property type="entry name" value="PROKAR_LIPOPROTEIN"/>
    <property type="match status" value="1"/>
</dbReference>